<dbReference type="Pfam" id="PF00593">
    <property type="entry name" value="TonB_dep_Rec_b-barrel"/>
    <property type="match status" value="1"/>
</dbReference>
<reference evidence="8" key="1">
    <citation type="journal article" date="2015" name="Nature">
        <title>Complex archaea that bridge the gap between prokaryotes and eukaryotes.</title>
        <authorList>
            <person name="Spang A."/>
            <person name="Saw J.H."/>
            <person name="Jorgensen S.L."/>
            <person name="Zaremba-Niedzwiedzka K."/>
            <person name="Martijn J."/>
            <person name="Lind A.E."/>
            <person name="van Eijk R."/>
            <person name="Schleper C."/>
            <person name="Guy L."/>
            <person name="Ettema T.J."/>
        </authorList>
    </citation>
    <scope>NUCLEOTIDE SEQUENCE</scope>
</reference>
<dbReference type="InterPro" id="IPR023996">
    <property type="entry name" value="TonB-dep_OMP_SusC/RagA"/>
</dbReference>
<keyword evidence="5" id="KW-0472">Membrane</keyword>
<dbReference type="InterPro" id="IPR039426">
    <property type="entry name" value="TonB-dep_rcpt-like"/>
</dbReference>
<keyword evidence="3" id="KW-0812">Transmembrane</keyword>
<dbReference type="InterPro" id="IPR000531">
    <property type="entry name" value="Beta-barrel_TonB"/>
</dbReference>
<feature type="domain" description="TonB-dependent receptor-like beta-barrel" evidence="7">
    <location>
        <begin position="26"/>
        <end position="485"/>
    </location>
</feature>
<protein>
    <recommendedName>
        <fullName evidence="7">TonB-dependent receptor-like beta-barrel domain-containing protein</fullName>
    </recommendedName>
</protein>
<evidence type="ECO:0000259" key="7">
    <source>
        <dbReference type="Pfam" id="PF00593"/>
    </source>
</evidence>
<organism evidence="8">
    <name type="scientific">marine sediment metagenome</name>
    <dbReference type="NCBI Taxonomy" id="412755"/>
    <lineage>
        <taxon>unclassified sequences</taxon>
        <taxon>metagenomes</taxon>
        <taxon>ecological metagenomes</taxon>
    </lineage>
</organism>
<dbReference type="AlphaFoldDB" id="A0A0F9H2D3"/>
<dbReference type="EMBL" id="LAZR01024258">
    <property type="protein sequence ID" value="KKL75760.1"/>
    <property type="molecule type" value="Genomic_DNA"/>
</dbReference>
<dbReference type="GO" id="GO:0009279">
    <property type="term" value="C:cell outer membrane"/>
    <property type="evidence" value="ECO:0007669"/>
    <property type="project" value="UniProtKB-SubCell"/>
</dbReference>
<evidence type="ECO:0000256" key="2">
    <source>
        <dbReference type="ARBA" id="ARBA00022448"/>
    </source>
</evidence>
<dbReference type="PROSITE" id="PS52016">
    <property type="entry name" value="TONB_DEPENDENT_REC_3"/>
    <property type="match status" value="1"/>
</dbReference>
<keyword evidence="2" id="KW-0813">Transport</keyword>
<dbReference type="Gene3D" id="2.40.170.20">
    <property type="entry name" value="TonB-dependent receptor, beta-barrel domain"/>
    <property type="match status" value="1"/>
</dbReference>
<comment type="caution">
    <text evidence="8">The sequence shown here is derived from an EMBL/GenBank/DDBJ whole genome shotgun (WGS) entry which is preliminary data.</text>
</comment>
<proteinExistence type="predicted"/>
<keyword evidence="6" id="KW-0998">Cell outer membrane</keyword>
<dbReference type="SUPFAM" id="SSF56935">
    <property type="entry name" value="Porins"/>
    <property type="match status" value="1"/>
</dbReference>
<evidence type="ECO:0000256" key="1">
    <source>
        <dbReference type="ARBA" id="ARBA00004571"/>
    </source>
</evidence>
<dbReference type="InterPro" id="IPR036942">
    <property type="entry name" value="Beta-barrel_TonB_sf"/>
</dbReference>
<name>A0A0F9H2D3_9ZZZZ</name>
<sequence>FTWEIVRGLAWRTDVGFDLITQKEDGYQGRNTSDGAPDGQGLARNVNVLKFTTNNYLSYSKTIGSMHSIDAVAGMSFENVERNLQSVQASGFPTDAFQTIASAANNTFYNASETGFAYVSYFARANYKLMDRYLLGASVRHDGSSRFGINSRYGTFPAVSAGWIMSRESFLQNASRISFLKIRASHGLTGNSGIGNFAHMGTYVGANYAGTSGIRPWSLASPDLKWETTAQSDIGIDFGFFRNRINGEIDYYYKKTTDLLLARTLPASSGYTGVTQNIGSLENKGWEVVINTSNLTGQFQWNTSFNISGNKNKVLDIAGPDIIVGENRVREGQPIGVFVTRDFAGVNPDNGHAWYWMDDGTKTEDYNLAPNRVVGFDLNVLLSFVYGNSVYNGGGQYQSMQFSNWIDNQTKDMLNRWQKPGDVTDVPQAVFPFSDYSATTPNSRWLSDASYLRLKSVSLGYNLPAQVLQRMKLRSLKIYATATNLFTWTNYKGWDPEVNYLDGAGTSQTRDNIFQGQDFYTAPQARTITVGIKVGI</sequence>
<comment type="subcellular location">
    <subcellularLocation>
        <location evidence="1">Cell outer membrane</location>
        <topology evidence="1">Multi-pass membrane protein</topology>
    </subcellularLocation>
</comment>
<evidence type="ECO:0000256" key="6">
    <source>
        <dbReference type="ARBA" id="ARBA00023237"/>
    </source>
</evidence>
<gene>
    <name evidence="8" type="ORF">LCGC14_2051680</name>
</gene>
<evidence type="ECO:0000256" key="5">
    <source>
        <dbReference type="ARBA" id="ARBA00023136"/>
    </source>
</evidence>
<evidence type="ECO:0000256" key="4">
    <source>
        <dbReference type="ARBA" id="ARBA00023077"/>
    </source>
</evidence>
<dbReference type="NCBIfam" id="TIGR04056">
    <property type="entry name" value="OMP_RagA_SusC"/>
    <property type="match status" value="1"/>
</dbReference>
<evidence type="ECO:0000256" key="3">
    <source>
        <dbReference type="ARBA" id="ARBA00022692"/>
    </source>
</evidence>
<feature type="non-terminal residue" evidence="8">
    <location>
        <position position="1"/>
    </location>
</feature>
<keyword evidence="4" id="KW-0798">TonB box</keyword>
<accession>A0A0F9H2D3</accession>
<evidence type="ECO:0000313" key="8">
    <source>
        <dbReference type="EMBL" id="KKL75760.1"/>
    </source>
</evidence>